<feature type="domain" description="SIS" evidence="5">
    <location>
        <begin position="140"/>
        <end position="280"/>
    </location>
</feature>
<gene>
    <name evidence="6" type="ORF">QJ043_07390</name>
</gene>
<dbReference type="SUPFAM" id="SSF53697">
    <property type="entry name" value="SIS domain"/>
    <property type="match status" value="1"/>
</dbReference>
<dbReference type="RefSeq" id="WP_283713018.1">
    <property type="nucleotide sequence ID" value="NZ_JASJEW010000002.1"/>
</dbReference>
<dbReference type="InterPro" id="IPR001347">
    <property type="entry name" value="SIS_dom"/>
</dbReference>
<dbReference type="InterPro" id="IPR035472">
    <property type="entry name" value="RpiR-like_SIS"/>
</dbReference>
<evidence type="ECO:0000313" key="6">
    <source>
        <dbReference type="EMBL" id="MDJ1129898.1"/>
    </source>
</evidence>
<protein>
    <submittedName>
        <fullName evidence="6">MurR/RpiR family transcriptional regulator</fullName>
    </submittedName>
</protein>
<proteinExistence type="predicted"/>
<dbReference type="EMBL" id="JASJEX010000003">
    <property type="protein sequence ID" value="MDJ1129898.1"/>
    <property type="molecule type" value="Genomic_DNA"/>
</dbReference>
<dbReference type="InterPro" id="IPR036388">
    <property type="entry name" value="WH-like_DNA-bd_sf"/>
</dbReference>
<dbReference type="SUPFAM" id="SSF46689">
    <property type="entry name" value="Homeodomain-like"/>
    <property type="match status" value="1"/>
</dbReference>
<dbReference type="Pfam" id="PF01418">
    <property type="entry name" value="HTH_6"/>
    <property type="match status" value="1"/>
</dbReference>
<comment type="caution">
    <text evidence="6">The sequence shown here is derived from an EMBL/GenBank/DDBJ whole genome shotgun (WGS) entry which is preliminary data.</text>
</comment>
<evidence type="ECO:0000259" key="4">
    <source>
        <dbReference type="PROSITE" id="PS51071"/>
    </source>
</evidence>
<keyword evidence="3" id="KW-0804">Transcription</keyword>
<keyword evidence="1" id="KW-0805">Transcription regulation</keyword>
<evidence type="ECO:0000313" key="7">
    <source>
        <dbReference type="Proteomes" id="UP001431693"/>
    </source>
</evidence>
<dbReference type="Pfam" id="PF01380">
    <property type="entry name" value="SIS"/>
    <property type="match status" value="1"/>
</dbReference>
<evidence type="ECO:0000259" key="5">
    <source>
        <dbReference type="PROSITE" id="PS51464"/>
    </source>
</evidence>
<keyword evidence="2" id="KW-0238">DNA-binding</keyword>
<organism evidence="6 7">
    <name type="scientific">Kribbibacterium absianum</name>
    <dbReference type="NCBI Taxonomy" id="3044210"/>
    <lineage>
        <taxon>Bacteria</taxon>
        <taxon>Bacillati</taxon>
        <taxon>Actinomycetota</taxon>
        <taxon>Coriobacteriia</taxon>
        <taxon>Coriobacteriales</taxon>
        <taxon>Kribbibacteriaceae</taxon>
        <taxon>Kribbibacterium</taxon>
    </lineage>
</organism>
<dbReference type="PROSITE" id="PS51071">
    <property type="entry name" value="HTH_RPIR"/>
    <property type="match status" value="1"/>
</dbReference>
<dbReference type="PANTHER" id="PTHR30514:SF1">
    <property type="entry name" value="HTH-TYPE TRANSCRIPTIONAL REGULATOR HEXR-RELATED"/>
    <property type="match status" value="1"/>
</dbReference>
<dbReference type="Gene3D" id="1.10.10.10">
    <property type="entry name" value="Winged helix-like DNA-binding domain superfamily/Winged helix DNA-binding domain"/>
    <property type="match status" value="1"/>
</dbReference>
<dbReference type="PROSITE" id="PS51464">
    <property type="entry name" value="SIS"/>
    <property type="match status" value="1"/>
</dbReference>
<feature type="domain" description="HTH rpiR-type" evidence="4">
    <location>
        <begin position="15"/>
        <end position="91"/>
    </location>
</feature>
<dbReference type="InterPro" id="IPR047640">
    <property type="entry name" value="RpiR-like"/>
</dbReference>
<dbReference type="InterPro" id="IPR000281">
    <property type="entry name" value="HTH_RpiR"/>
</dbReference>
<dbReference type="Gene3D" id="3.40.50.10490">
    <property type="entry name" value="Glucose-6-phosphate isomerase like protein, domain 1"/>
    <property type="match status" value="1"/>
</dbReference>
<dbReference type="Proteomes" id="UP001431693">
    <property type="component" value="Unassembled WGS sequence"/>
</dbReference>
<accession>A0ABT6ZN09</accession>
<evidence type="ECO:0000256" key="2">
    <source>
        <dbReference type="ARBA" id="ARBA00023125"/>
    </source>
</evidence>
<sequence length="299" mass="32097">MRGTMYTDATSHVPDNLLARILASRDHLSEGERRIADFLLAHQANVSNLPQADLARACSVSPATVSRFCRKMGEKDYRGFQMSFLRMQNTLHGGPLGIEMPTDDISIDDVPGAVREVLNRRVADLRLTLEGLDPTALEASARAIATARVVEFAAVGRSIPTAMDAAYKFERIGILAVTASYYEKLISEALALSSTDVLVVFSRSGWSGTLQQVASAAQSREATVVAVTGNLASPIAQKANHVLTVASGDVSSSELTGNTRIGELAIMEVLFTLVAATRPDAAARKADNERHIFSEVDLP</sequence>
<dbReference type="PANTHER" id="PTHR30514">
    <property type="entry name" value="GLUCOKINASE"/>
    <property type="match status" value="1"/>
</dbReference>
<dbReference type="CDD" id="cd05013">
    <property type="entry name" value="SIS_RpiR"/>
    <property type="match status" value="1"/>
</dbReference>
<name>A0ABT6ZN09_9ACTN</name>
<dbReference type="InterPro" id="IPR046348">
    <property type="entry name" value="SIS_dom_sf"/>
</dbReference>
<keyword evidence="7" id="KW-1185">Reference proteome</keyword>
<dbReference type="InterPro" id="IPR009057">
    <property type="entry name" value="Homeodomain-like_sf"/>
</dbReference>
<reference evidence="6" key="1">
    <citation type="submission" date="2023-05" db="EMBL/GenBank/DDBJ databases">
        <title>[olsenella] sp. nov., isolated from a pig farm feces dump.</title>
        <authorList>
            <person name="Chang Y.-H."/>
        </authorList>
    </citation>
    <scope>NUCLEOTIDE SEQUENCE</scope>
    <source>
        <strain evidence="6">YH-ols2217</strain>
    </source>
</reference>
<evidence type="ECO:0000256" key="1">
    <source>
        <dbReference type="ARBA" id="ARBA00023015"/>
    </source>
</evidence>
<evidence type="ECO:0000256" key="3">
    <source>
        <dbReference type="ARBA" id="ARBA00023163"/>
    </source>
</evidence>